<dbReference type="FunFam" id="3.40.50.300:FF:000649">
    <property type="entry name" value="Origin recognition complex subunit 4"/>
    <property type="match status" value="1"/>
</dbReference>
<dbReference type="CDD" id="cd00009">
    <property type="entry name" value="AAA"/>
    <property type="match status" value="1"/>
</dbReference>
<dbReference type="OrthoDB" id="343623at2759"/>
<evidence type="ECO:0000256" key="2">
    <source>
        <dbReference type="ARBA" id="ARBA00005334"/>
    </source>
</evidence>
<dbReference type="InterPro" id="IPR016527">
    <property type="entry name" value="ORC4"/>
</dbReference>
<dbReference type="InterPro" id="IPR032705">
    <property type="entry name" value="ORC4_C"/>
</dbReference>
<dbReference type="GO" id="GO:0016887">
    <property type="term" value="F:ATP hydrolysis activity"/>
    <property type="evidence" value="ECO:0007669"/>
    <property type="project" value="InterPro"/>
</dbReference>
<organism evidence="12 13">
    <name type="scientific">Cotesia congregata</name>
    <name type="common">Parasitoid wasp</name>
    <name type="synonym">Apanteles congregatus</name>
    <dbReference type="NCBI Taxonomy" id="51543"/>
    <lineage>
        <taxon>Eukaryota</taxon>
        <taxon>Metazoa</taxon>
        <taxon>Ecdysozoa</taxon>
        <taxon>Arthropoda</taxon>
        <taxon>Hexapoda</taxon>
        <taxon>Insecta</taxon>
        <taxon>Pterygota</taxon>
        <taxon>Neoptera</taxon>
        <taxon>Endopterygota</taxon>
        <taxon>Hymenoptera</taxon>
        <taxon>Apocrita</taxon>
        <taxon>Ichneumonoidea</taxon>
        <taxon>Braconidae</taxon>
        <taxon>Microgastrinae</taxon>
        <taxon>Cotesia</taxon>
    </lineage>
</organism>
<evidence type="ECO:0000256" key="1">
    <source>
        <dbReference type="ARBA" id="ARBA00004123"/>
    </source>
</evidence>
<dbReference type="PANTHER" id="PTHR12087:SF0">
    <property type="entry name" value="ORIGIN RECOGNITION COMPLEX SUBUNIT 4"/>
    <property type="match status" value="1"/>
</dbReference>
<evidence type="ECO:0000313" key="13">
    <source>
        <dbReference type="Proteomes" id="UP000786811"/>
    </source>
</evidence>
<name>A0A8J2MLT2_COTCN</name>
<dbReference type="GO" id="GO:0003688">
    <property type="term" value="F:DNA replication origin binding"/>
    <property type="evidence" value="ECO:0007669"/>
    <property type="project" value="TreeGrafter"/>
</dbReference>
<dbReference type="Pfam" id="PF14629">
    <property type="entry name" value="ORC4_C"/>
    <property type="match status" value="1"/>
</dbReference>
<evidence type="ECO:0000259" key="11">
    <source>
        <dbReference type="SMART" id="SM00382"/>
    </source>
</evidence>
<dbReference type="SMART" id="SM00382">
    <property type="entry name" value="AAA"/>
    <property type="match status" value="1"/>
</dbReference>
<keyword evidence="13" id="KW-1185">Reference proteome</keyword>
<dbReference type="GO" id="GO:0006270">
    <property type="term" value="P:DNA replication initiation"/>
    <property type="evidence" value="ECO:0007669"/>
    <property type="project" value="TreeGrafter"/>
</dbReference>
<comment type="caution">
    <text evidence="12">The sequence shown here is derived from an EMBL/GenBank/DDBJ whole genome shotgun (WGS) entry which is preliminary data.</text>
</comment>
<protein>
    <recommendedName>
        <fullName evidence="3 10">Origin recognition complex subunit 4</fullName>
    </recommendedName>
</protein>
<dbReference type="Gene3D" id="3.40.50.300">
    <property type="entry name" value="P-loop containing nucleotide triphosphate hydrolases"/>
    <property type="match status" value="1"/>
</dbReference>
<accession>A0A8J2MLT2</accession>
<comment type="function">
    <text evidence="10">Component of the origin recognition complex (ORC) that binds origins of replication.</text>
</comment>
<dbReference type="AlphaFoldDB" id="A0A8J2MLT2"/>
<dbReference type="GO" id="GO:0005737">
    <property type="term" value="C:cytoplasm"/>
    <property type="evidence" value="ECO:0007669"/>
    <property type="project" value="UniProtKB-ARBA"/>
</dbReference>
<dbReference type="Pfam" id="PF00004">
    <property type="entry name" value="AAA"/>
    <property type="match status" value="1"/>
</dbReference>
<keyword evidence="6" id="KW-0067">ATP-binding</keyword>
<dbReference type="GO" id="GO:0005524">
    <property type="term" value="F:ATP binding"/>
    <property type="evidence" value="ECO:0007669"/>
    <property type="project" value="UniProtKB-KW"/>
</dbReference>
<reference evidence="12" key="1">
    <citation type="submission" date="2021-04" db="EMBL/GenBank/DDBJ databases">
        <authorList>
            <person name="Chebbi M.A.C M."/>
        </authorList>
    </citation>
    <scope>NUCLEOTIDE SEQUENCE</scope>
</reference>
<evidence type="ECO:0000256" key="9">
    <source>
        <dbReference type="ARBA" id="ARBA00046777"/>
    </source>
</evidence>
<evidence type="ECO:0000256" key="8">
    <source>
        <dbReference type="ARBA" id="ARBA00023242"/>
    </source>
</evidence>
<evidence type="ECO:0000256" key="7">
    <source>
        <dbReference type="ARBA" id="ARBA00023125"/>
    </source>
</evidence>
<evidence type="ECO:0000256" key="4">
    <source>
        <dbReference type="ARBA" id="ARBA00022705"/>
    </source>
</evidence>
<dbReference type="PIRSF" id="PIRSF007858">
    <property type="entry name" value="ORC4"/>
    <property type="match status" value="1"/>
</dbReference>
<keyword evidence="8 10" id="KW-0539">Nucleus</keyword>
<proteinExistence type="inferred from homology"/>
<keyword evidence="7 10" id="KW-0238">DNA-binding</keyword>
<gene>
    <name evidence="12" type="ORF">HICCMSTLAB_LOCUS6466</name>
</gene>
<dbReference type="Proteomes" id="UP000786811">
    <property type="component" value="Unassembled WGS sequence"/>
</dbReference>
<evidence type="ECO:0000256" key="6">
    <source>
        <dbReference type="ARBA" id="ARBA00022840"/>
    </source>
</evidence>
<keyword evidence="5" id="KW-0547">Nucleotide-binding</keyword>
<dbReference type="InterPro" id="IPR003959">
    <property type="entry name" value="ATPase_AAA_core"/>
</dbReference>
<sequence length="458" mass="52374">MSRKKNLDILFNQEINESTMIQRTKKYLKQKIMNTNDKYYINNQYYTKERQHIYDLIRRTVESGESNSALLIGPRGSGKTSLINSVLNELSSSLKDFKSTALIVNLNGLIHTDDRLALRDATRQMQLENVVGNKVFGTFAENLHFLLECLKSGDKKTSKPCIFLIDEFDLFCQHHNQTLLYNLFDIAQSAQSPICVLGITCRLDVIELLEKRVKSRFSHRQIFIFAGSETKEQGGNDNIVKLFHYLLSITDDDDDDSDDGEIDKQFAAAWNKNIDSLVANSAVQKLLQRFYQLDVGERLLKNLLFVIVSGLNDQHCKIVVNDIVDAGKIFVQDDKLLMLQGLSVLEFSLIIAMKHETEIYDEPFNFEAILNRYVKFANQMSSIHSVQRPVIMKAFEHIKNLQLLAPVNSSGVGSYLKSEKEYQFFKLLVTSQQIIEAAKNYPGLPTEVSQWVTFNNTL</sequence>
<evidence type="ECO:0000313" key="12">
    <source>
        <dbReference type="EMBL" id="CAG5092947.1"/>
    </source>
</evidence>
<comment type="subcellular location">
    <subcellularLocation>
        <location evidence="1 10">Nucleus</location>
    </subcellularLocation>
</comment>
<feature type="domain" description="AAA+ ATPase" evidence="11">
    <location>
        <begin position="65"/>
        <end position="227"/>
    </location>
</feature>
<keyword evidence="4 10" id="KW-0235">DNA replication</keyword>
<dbReference type="InterPro" id="IPR027417">
    <property type="entry name" value="P-loop_NTPase"/>
</dbReference>
<dbReference type="GO" id="GO:0005664">
    <property type="term" value="C:nuclear origin of replication recognition complex"/>
    <property type="evidence" value="ECO:0007669"/>
    <property type="project" value="TreeGrafter"/>
</dbReference>
<dbReference type="EMBL" id="CAJNRD030001120">
    <property type="protein sequence ID" value="CAG5092947.1"/>
    <property type="molecule type" value="Genomic_DNA"/>
</dbReference>
<evidence type="ECO:0000256" key="3">
    <source>
        <dbReference type="ARBA" id="ARBA00019083"/>
    </source>
</evidence>
<evidence type="ECO:0000256" key="5">
    <source>
        <dbReference type="ARBA" id="ARBA00022741"/>
    </source>
</evidence>
<evidence type="ECO:0000256" key="10">
    <source>
        <dbReference type="PIRNR" id="PIRNR007858"/>
    </source>
</evidence>
<comment type="subunit">
    <text evidence="9">Component of ORC, a complex composed of at least 6 subunits: ORC1, ORC2, ORC3, ORC4, ORC5 and ORC6. ORC is regulated in a cell-cycle dependent manner. It is sequentially assembled at the exit from anaphase of mitosis and disassembled as cells enter S phase. Interacts with DBF4. Interacts with POLQ.</text>
</comment>
<dbReference type="SUPFAM" id="SSF52540">
    <property type="entry name" value="P-loop containing nucleoside triphosphate hydrolases"/>
    <property type="match status" value="1"/>
</dbReference>
<dbReference type="PANTHER" id="PTHR12087">
    <property type="entry name" value="ORIGIN RECOGNITION COMPLEX SUBUNIT 4"/>
    <property type="match status" value="1"/>
</dbReference>
<comment type="similarity">
    <text evidence="2 10">Belongs to the ORC4 family.</text>
</comment>
<dbReference type="InterPro" id="IPR003593">
    <property type="entry name" value="AAA+_ATPase"/>
</dbReference>